<dbReference type="Proteomes" id="UP000033551">
    <property type="component" value="Unassembled WGS sequence"/>
</dbReference>
<proteinExistence type="predicted"/>
<protein>
    <submittedName>
        <fullName evidence="2">Uncharacterized protein</fullName>
    </submittedName>
</protein>
<gene>
    <name evidence="2" type="ORF">VR44_11795</name>
</gene>
<feature type="compositionally biased region" description="Low complexity" evidence="1">
    <location>
        <begin position="195"/>
        <end position="205"/>
    </location>
</feature>
<sequence length="205" mass="22212">MNAHPTGPRARSHTASPPDPQRLMEIYLNDHLAGAGSGVSLIRRMVRAHRDGPAGPTLAALAEEITEDRSSLRAFMTALDVPVRWPRVAAGRVAEKAGRLKPNGRLASRSPLSDVLELETMRLGVEGKASLWRSLRVLALTDPRLDPADLDRLLARAARQESVLEALRTEAARRAFTTPATASARARGHGRPARHGVPGRARWAS</sequence>
<evidence type="ECO:0000256" key="1">
    <source>
        <dbReference type="SAM" id="MobiDB-lite"/>
    </source>
</evidence>
<dbReference type="AlphaFoldDB" id="A0A0F4JJE6"/>
<organism evidence="2 3">
    <name type="scientific">Streptomyces katrae</name>
    <dbReference type="NCBI Taxonomy" id="68223"/>
    <lineage>
        <taxon>Bacteria</taxon>
        <taxon>Bacillati</taxon>
        <taxon>Actinomycetota</taxon>
        <taxon>Actinomycetes</taxon>
        <taxon>Kitasatosporales</taxon>
        <taxon>Streptomycetaceae</taxon>
        <taxon>Streptomyces</taxon>
    </lineage>
</organism>
<feature type="region of interest" description="Disordered" evidence="1">
    <location>
        <begin position="177"/>
        <end position="205"/>
    </location>
</feature>
<dbReference type="EMBL" id="JZWV01000287">
    <property type="protein sequence ID" value="KJY34447.1"/>
    <property type="molecule type" value="Genomic_DNA"/>
</dbReference>
<dbReference type="PATRIC" id="fig|68223.7.peg.6364"/>
<comment type="caution">
    <text evidence="2">The sequence shown here is derived from an EMBL/GenBank/DDBJ whole genome shotgun (WGS) entry which is preliminary data.</text>
</comment>
<feature type="region of interest" description="Disordered" evidence="1">
    <location>
        <begin position="1"/>
        <end position="20"/>
    </location>
</feature>
<keyword evidence="3" id="KW-1185">Reference proteome</keyword>
<dbReference type="OrthoDB" id="5504890at2"/>
<accession>A0A0F4JJE6</accession>
<name>A0A0F4JJE6_9ACTN</name>
<reference evidence="2 3" key="1">
    <citation type="submission" date="2015-02" db="EMBL/GenBank/DDBJ databases">
        <authorList>
            <person name="Ju K.-S."/>
            <person name="Doroghazi J.R."/>
            <person name="Metcalf W."/>
        </authorList>
    </citation>
    <scope>NUCLEOTIDE SEQUENCE [LARGE SCALE GENOMIC DNA]</scope>
    <source>
        <strain evidence="2 3">NRRL ISP-5550</strain>
    </source>
</reference>
<evidence type="ECO:0000313" key="2">
    <source>
        <dbReference type="EMBL" id="KJY34447.1"/>
    </source>
</evidence>
<evidence type="ECO:0000313" key="3">
    <source>
        <dbReference type="Proteomes" id="UP000033551"/>
    </source>
</evidence>